<feature type="domain" description="EamA" evidence="7">
    <location>
        <begin position="14"/>
        <end position="143"/>
    </location>
</feature>
<feature type="transmembrane region" description="Helical" evidence="6">
    <location>
        <begin position="192"/>
        <end position="215"/>
    </location>
</feature>
<feature type="transmembrane region" description="Helical" evidence="6">
    <location>
        <begin position="221"/>
        <end position="240"/>
    </location>
</feature>
<comment type="similarity">
    <text evidence="2">Belongs to the EamA transporter family.</text>
</comment>
<feature type="transmembrane region" description="Helical" evidence="6">
    <location>
        <begin position="161"/>
        <end position="180"/>
    </location>
</feature>
<gene>
    <name evidence="8" type="ORF">FVP77_00405</name>
</gene>
<dbReference type="Proteomes" id="UP000321034">
    <property type="component" value="Unassembled WGS sequence"/>
</dbReference>
<dbReference type="Pfam" id="PF00892">
    <property type="entry name" value="EamA"/>
    <property type="match status" value="2"/>
</dbReference>
<dbReference type="InterPro" id="IPR050638">
    <property type="entry name" value="AA-Vitamin_Transporters"/>
</dbReference>
<keyword evidence="4 6" id="KW-1133">Transmembrane helix</keyword>
<dbReference type="InterPro" id="IPR000620">
    <property type="entry name" value="EamA_dom"/>
</dbReference>
<evidence type="ECO:0000256" key="3">
    <source>
        <dbReference type="ARBA" id="ARBA00022692"/>
    </source>
</evidence>
<dbReference type="PANTHER" id="PTHR32322:SF2">
    <property type="entry name" value="EAMA DOMAIN-CONTAINING PROTEIN"/>
    <property type="match status" value="1"/>
</dbReference>
<feature type="transmembrane region" description="Helical" evidence="6">
    <location>
        <begin position="15"/>
        <end position="37"/>
    </location>
</feature>
<dbReference type="GO" id="GO:0016020">
    <property type="term" value="C:membrane"/>
    <property type="evidence" value="ECO:0007669"/>
    <property type="project" value="UniProtKB-SubCell"/>
</dbReference>
<evidence type="ECO:0000256" key="4">
    <source>
        <dbReference type="ARBA" id="ARBA00022989"/>
    </source>
</evidence>
<dbReference type="EMBL" id="VRSV01000001">
    <property type="protein sequence ID" value="TXK11996.1"/>
    <property type="molecule type" value="Genomic_DNA"/>
</dbReference>
<dbReference type="SUPFAM" id="SSF103481">
    <property type="entry name" value="Multidrug resistance efflux transporter EmrE"/>
    <property type="match status" value="2"/>
</dbReference>
<dbReference type="InterPro" id="IPR037185">
    <property type="entry name" value="EmrE-like"/>
</dbReference>
<evidence type="ECO:0000313" key="9">
    <source>
        <dbReference type="Proteomes" id="UP000321034"/>
    </source>
</evidence>
<evidence type="ECO:0000256" key="2">
    <source>
        <dbReference type="ARBA" id="ARBA00007362"/>
    </source>
</evidence>
<sequence length="313" mass="32133">MSSPRPASPATLTRGLWWGMLGVTAFSFTVPLTHIAVETLPPVFVGAGRAVVAAVLAAIALVVTRQRRPSGRQWARLAVVAAGVVVGFPMLTSLALTTASASHGAVVIAVLPAATAVAAVVRGRERPSRSFWIAAGLGAVAAIAFAALNGGAFAPLQGSDLLLLAAVVAAAIGYAEGGMLSRELGSWQTVSWALVLASPLMVSLAAGSAWAAAPVSAPPEAWLSFAYLSVISMFLGFFAWYRGLAIGPMAQVSQVQLVQPVLTLAWVALILHEHITALTVIGGLAVIACAGIAVRTRARPTGRRRDEHRAAAG</sequence>
<feature type="transmembrane region" description="Helical" evidence="6">
    <location>
        <begin position="133"/>
        <end position="155"/>
    </location>
</feature>
<accession>A0A5C8HZF3</accession>
<keyword evidence="3 6" id="KW-0812">Transmembrane</keyword>
<feature type="transmembrane region" description="Helical" evidence="6">
    <location>
        <begin position="252"/>
        <end position="269"/>
    </location>
</feature>
<protein>
    <submittedName>
        <fullName evidence="8">DMT family transporter</fullName>
    </submittedName>
</protein>
<evidence type="ECO:0000256" key="6">
    <source>
        <dbReference type="SAM" id="Phobius"/>
    </source>
</evidence>
<comment type="caution">
    <text evidence="8">The sequence shown here is derived from an EMBL/GenBank/DDBJ whole genome shotgun (WGS) entry which is preliminary data.</text>
</comment>
<dbReference type="OrthoDB" id="9784288at2"/>
<reference evidence="8 9" key="1">
    <citation type="submission" date="2019-08" db="EMBL/GenBank/DDBJ databases">
        <authorList>
            <person name="Dong K."/>
        </authorList>
    </citation>
    <scope>NUCLEOTIDE SEQUENCE [LARGE SCALE GENOMIC DNA]</scope>
    <source>
        <strain evidence="8 9">JCM14558</strain>
    </source>
</reference>
<dbReference type="PANTHER" id="PTHR32322">
    <property type="entry name" value="INNER MEMBRANE TRANSPORTER"/>
    <property type="match status" value="1"/>
</dbReference>
<evidence type="ECO:0000256" key="5">
    <source>
        <dbReference type="ARBA" id="ARBA00023136"/>
    </source>
</evidence>
<dbReference type="RefSeq" id="WP_147892747.1">
    <property type="nucleotide sequence ID" value="NZ_BAAANR010000001.1"/>
</dbReference>
<name>A0A5C8HZF3_9MICO</name>
<keyword evidence="5 6" id="KW-0472">Membrane</keyword>
<dbReference type="AlphaFoldDB" id="A0A5C8HZF3"/>
<evidence type="ECO:0000259" key="7">
    <source>
        <dbReference type="Pfam" id="PF00892"/>
    </source>
</evidence>
<evidence type="ECO:0000313" key="8">
    <source>
        <dbReference type="EMBL" id="TXK11996.1"/>
    </source>
</evidence>
<feature type="transmembrane region" description="Helical" evidence="6">
    <location>
        <begin position="102"/>
        <end position="121"/>
    </location>
</feature>
<feature type="domain" description="EamA" evidence="7">
    <location>
        <begin position="160"/>
        <end position="289"/>
    </location>
</feature>
<comment type="subcellular location">
    <subcellularLocation>
        <location evidence="1">Membrane</location>
        <topology evidence="1">Multi-pass membrane protein</topology>
    </subcellularLocation>
</comment>
<organism evidence="8 9">
    <name type="scientific">Microbacterium hatanonis</name>
    <dbReference type="NCBI Taxonomy" id="404366"/>
    <lineage>
        <taxon>Bacteria</taxon>
        <taxon>Bacillati</taxon>
        <taxon>Actinomycetota</taxon>
        <taxon>Actinomycetes</taxon>
        <taxon>Micrococcales</taxon>
        <taxon>Microbacteriaceae</taxon>
        <taxon>Microbacterium</taxon>
    </lineage>
</organism>
<proteinExistence type="inferred from homology"/>
<feature type="transmembrane region" description="Helical" evidence="6">
    <location>
        <begin position="43"/>
        <end position="63"/>
    </location>
</feature>
<feature type="transmembrane region" description="Helical" evidence="6">
    <location>
        <begin position="75"/>
        <end position="96"/>
    </location>
</feature>
<evidence type="ECO:0000256" key="1">
    <source>
        <dbReference type="ARBA" id="ARBA00004141"/>
    </source>
</evidence>
<feature type="transmembrane region" description="Helical" evidence="6">
    <location>
        <begin position="275"/>
        <end position="294"/>
    </location>
</feature>
<keyword evidence="9" id="KW-1185">Reference proteome</keyword>